<gene>
    <name evidence="2" type="ORF">DVH24_021496</name>
</gene>
<comment type="caution">
    <text evidence="2">The sequence shown here is derived from an EMBL/GenBank/DDBJ whole genome shotgun (WGS) entry which is preliminary data.</text>
</comment>
<feature type="transmembrane region" description="Helical" evidence="1">
    <location>
        <begin position="151"/>
        <end position="167"/>
    </location>
</feature>
<keyword evidence="3" id="KW-1185">Reference proteome</keyword>
<name>A0A498K199_MALDO</name>
<sequence length="233" mass="27834">MHTNTTKRQHEVLTSLLSNFTNRKDKLYWILQFILAYYTSVVVIMYEDFLTDNCGWVNWYLVGKFVKKDFYALELFEKMSEEGSEDKMEITNWRDLYSFENTRYIWNPSGCTIIVKLLEYLLLFTNMLQVYHQLPLLFPFDHVVKAIENVGIRWIVLPIASILFLLFDEKSKRQSEDTMGTYFDLVCSLESHLESNFGTLAIDLHAAFYLWFTRNLDFWPIGIQEMHRRKLLN</sequence>
<evidence type="ECO:0000256" key="1">
    <source>
        <dbReference type="SAM" id="Phobius"/>
    </source>
</evidence>
<dbReference type="EMBL" id="RDQH01000331">
    <property type="protein sequence ID" value="RXH99694.1"/>
    <property type="molecule type" value="Genomic_DNA"/>
</dbReference>
<evidence type="ECO:0000313" key="2">
    <source>
        <dbReference type="EMBL" id="RXH99694.1"/>
    </source>
</evidence>
<proteinExistence type="predicted"/>
<reference evidence="2 3" key="1">
    <citation type="submission" date="2018-10" db="EMBL/GenBank/DDBJ databases">
        <title>A high-quality apple genome assembly.</title>
        <authorList>
            <person name="Hu J."/>
        </authorList>
    </citation>
    <scope>NUCLEOTIDE SEQUENCE [LARGE SCALE GENOMIC DNA]</scope>
    <source>
        <strain evidence="3">cv. HFTH1</strain>
        <tissue evidence="2">Young leaf</tissue>
    </source>
</reference>
<organism evidence="2 3">
    <name type="scientific">Malus domestica</name>
    <name type="common">Apple</name>
    <name type="synonym">Pyrus malus</name>
    <dbReference type="NCBI Taxonomy" id="3750"/>
    <lineage>
        <taxon>Eukaryota</taxon>
        <taxon>Viridiplantae</taxon>
        <taxon>Streptophyta</taxon>
        <taxon>Embryophyta</taxon>
        <taxon>Tracheophyta</taxon>
        <taxon>Spermatophyta</taxon>
        <taxon>Magnoliopsida</taxon>
        <taxon>eudicotyledons</taxon>
        <taxon>Gunneridae</taxon>
        <taxon>Pentapetalae</taxon>
        <taxon>rosids</taxon>
        <taxon>fabids</taxon>
        <taxon>Rosales</taxon>
        <taxon>Rosaceae</taxon>
        <taxon>Amygdaloideae</taxon>
        <taxon>Maleae</taxon>
        <taxon>Malus</taxon>
    </lineage>
</organism>
<keyword evidence="1" id="KW-1133">Transmembrane helix</keyword>
<accession>A0A498K199</accession>
<evidence type="ECO:0000313" key="3">
    <source>
        <dbReference type="Proteomes" id="UP000290289"/>
    </source>
</evidence>
<dbReference type="AlphaFoldDB" id="A0A498K199"/>
<keyword evidence="1" id="KW-0812">Transmembrane</keyword>
<dbReference type="Proteomes" id="UP000290289">
    <property type="component" value="Chromosome 5"/>
</dbReference>
<feature type="transmembrane region" description="Helical" evidence="1">
    <location>
        <begin position="27"/>
        <end position="46"/>
    </location>
</feature>
<keyword evidence="1" id="KW-0472">Membrane</keyword>
<protein>
    <submittedName>
        <fullName evidence="2">Uncharacterized protein</fullName>
    </submittedName>
</protein>